<reference evidence="2" key="2">
    <citation type="submission" date="2021-08" db="EMBL/GenBank/DDBJ databases">
        <authorList>
            <person name="Tani A."/>
            <person name="Ola A."/>
            <person name="Ogura Y."/>
            <person name="Katsura K."/>
            <person name="Hayashi T."/>
        </authorList>
    </citation>
    <scope>NUCLEOTIDE SEQUENCE</scope>
    <source>
        <strain evidence="2">DSM 23632</strain>
    </source>
</reference>
<evidence type="ECO:0000313" key="3">
    <source>
        <dbReference type="Proteomes" id="UP001055057"/>
    </source>
</evidence>
<gene>
    <name evidence="2" type="ORF">MPOCJGCO_0880</name>
</gene>
<dbReference type="PANTHER" id="PTHR34219">
    <property type="entry name" value="IRON-REGULATED INNER MEMBRANE PROTEIN-RELATED"/>
    <property type="match status" value="1"/>
</dbReference>
<dbReference type="EMBL" id="BPRB01000050">
    <property type="protein sequence ID" value="GJE58796.1"/>
    <property type="molecule type" value="Genomic_DNA"/>
</dbReference>
<accession>A0ABQ4TUQ7</accession>
<comment type="caution">
    <text evidence="2">The sequence shown here is derived from an EMBL/GenBank/DDBJ whole genome shotgun (WGS) entry which is preliminary data.</text>
</comment>
<keyword evidence="3" id="KW-1185">Reference proteome</keyword>
<evidence type="ECO:0000256" key="1">
    <source>
        <dbReference type="SAM" id="Phobius"/>
    </source>
</evidence>
<keyword evidence="1" id="KW-0472">Membrane</keyword>
<feature type="transmembrane region" description="Helical" evidence="1">
    <location>
        <begin position="12"/>
        <end position="36"/>
    </location>
</feature>
<name>A0ABQ4TUQ7_9HYPH</name>
<evidence type="ECO:0000313" key="2">
    <source>
        <dbReference type="EMBL" id="GJE58796.1"/>
    </source>
</evidence>
<proteinExistence type="predicted"/>
<dbReference type="InterPro" id="IPR005625">
    <property type="entry name" value="PepSY-ass_TM"/>
</dbReference>
<keyword evidence="1" id="KW-0812">Transmembrane</keyword>
<organism evidence="2 3">
    <name type="scientific">Methylobacterium trifolii</name>
    <dbReference type="NCBI Taxonomy" id="1003092"/>
    <lineage>
        <taxon>Bacteria</taxon>
        <taxon>Pseudomonadati</taxon>
        <taxon>Pseudomonadota</taxon>
        <taxon>Alphaproteobacteria</taxon>
        <taxon>Hyphomicrobiales</taxon>
        <taxon>Methylobacteriaceae</taxon>
        <taxon>Methylobacterium</taxon>
    </lineage>
</organism>
<dbReference type="Pfam" id="PF03929">
    <property type="entry name" value="PepSY_TM"/>
    <property type="match status" value="1"/>
</dbReference>
<protein>
    <recommendedName>
        <fullName evidence="4">PepSY domain-containing protein</fullName>
    </recommendedName>
</protein>
<dbReference type="PANTHER" id="PTHR34219:SF4">
    <property type="entry name" value="PEPSY DOMAIN-CONTAINING PROTEIN"/>
    <property type="match status" value="1"/>
</dbReference>
<evidence type="ECO:0008006" key="4">
    <source>
        <dbReference type="Google" id="ProtNLM"/>
    </source>
</evidence>
<keyword evidence="1" id="KW-1133">Transmembrane helix</keyword>
<dbReference type="Proteomes" id="UP001055057">
    <property type="component" value="Unassembled WGS sequence"/>
</dbReference>
<sequence>MKGSFRQSIAWLHTWAGLVVGWLLLSVFVAGTASYYRADISRWMRPELQGAAAVDPGQGADQAIAALKARAPEARQWHVRLPTTSDGSLGLQWRGKVGPRENLLLNPATGIPVQVRGTLGGKFLHQLHYELHMPPLWGR</sequence>
<reference evidence="2" key="1">
    <citation type="journal article" date="2021" name="Front. Microbiol.">
        <title>Comprehensive Comparative Genomics and Phenotyping of Methylobacterium Species.</title>
        <authorList>
            <person name="Alessa O."/>
            <person name="Ogura Y."/>
            <person name="Fujitani Y."/>
            <person name="Takami H."/>
            <person name="Hayashi T."/>
            <person name="Sahin N."/>
            <person name="Tani A."/>
        </authorList>
    </citation>
    <scope>NUCLEOTIDE SEQUENCE</scope>
    <source>
        <strain evidence="2">DSM 23632</strain>
    </source>
</reference>